<dbReference type="AlphaFoldDB" id="A0A8I1KKB0"/>
<dbReference type="EMBL" id="JAEMUK010000081">
    <property type="protein sequence ID" value="MBJ7544767.1"/>
    <property type="molecule type" value="Genomic_DNA"/>
</dbReference>
<evidence type="ECO:0000313" key="2">
    <source>
        <dbReference type="EMBL" id="MBJ7544767.1"/>
    </source>
</evidence>
<dbReference type="Gene3D" id="1.10.600.10">
    <property type="entry name" value="Farnesyl Diphosphate Synthase"/>
    <property type="match status" value="1"/>
</dbReference>
<comment type="caution">
    <text evidence="2">The sequence shown here is derived from an EMBL/GenBank/DDBJ whole genome shotgun (WGS) entry which is preliminary data.</text>
</comment>
<name>A0A8I1KKB0_9HYPH</name>
<dbReference type="SUPFAM" id="SSF48576">
    <property type="entry name" value="Terpenoid synthases"/>
    <property type="match status" value="1"/>
</dbReference>
<gene>
    <name evidence="2" type="primary">hpnD</name>
    <name evidence="2" type="ORF">JDN41_14525</name>
</gene>
<keyword evidence="3" id="KW-1185">Reference proteome</keyword>
<evidence type="ECO:0000256" key="1">
    <source>
        <dbReference type="ARBA" id="ARBA00022679"/>
    </source>
</evidence>
<proteinExistence type="predicted"/>
<reference evidence="2 3" key="1">
    <citation type="submission" date="2020-12" db="EMBL/GenBank/DDBJ databases">
        <title>Revised draft genomes of Rhodomicrobium vannielii ATCC 17100 and Rhodomicrobium udaipurense JA643.</title>
        <authorList>
            <person name="Conners E.M."/>
            <person name="Davenport E.J."/>
            <person name="Bose A."/>
        </authorList>
    </citation>
    <scope>NUCLEOTIDE SEQUENCE [LARGE SCALE GENOMIC DNA]</scope>
    <source>
        <strain evidence="2 3">JA643</strain>
    </source>
</reference>
<dbReference type="PANTHER" id="PTHR31480">
    <property type="entry name" value="BIFUNCTIONAL LYCOPENE CYCLASE/PHYTOENE SYNTHASE"/>
    <property type="match status" value="1"/>
</dbReference>
<dbReference type="GO" id="GO:0051996">
    <property type="term" value="F:squalene synthase [NAD(P)H] activity"/>
    <property type="evidence" value="ECO:0007669"/>
    <property type="project" value="InterPro"/>
</dbReference>
<accession>A0A8I1KKB0</accession>
<sequence length="285" mass="32287">MTATEVLDDLQHPEDEASKRALGSSFYAAMRIMPPGQREAMFEIYSFCRAVDDIADDIEGDAEGRLRKLDLWRRDIDAVYRGESVRGLSGLAVAVRDFGLEREDFRAVIDGMETDVHGPVQAPTFNDLDLYCDRVASAVGRLSVKVFRMPDHAGRELSEHLGRALQLTNILRDLDDDAAINRLYLPREFLADEGIESTDPDTVLAHPALGEVCNRIVKLARWHFTEADRIMKAHPRRMVRTPRVMSEAYKAILSGLIKRGFKTPRTRVKLSKPRIVYIVLRHCIV</sequence>
<dbReference type="SFLD" id="SFLDG01212">
    <property type="entry name" value="Phytoene_synthase_like"/>
    <property type="match status" value="1"/>
</dbReference>
<dbReference type="Proteomes" id="UP000623250">
    <property type="component" value="Unassembled WGS sequence"/>
</dbReference>
<dbReference type="GO" id="GO:0004311">
    <property type="term" value="F:geranylgeranyl diphosphate synthase activity"/>
    <property type="evidence" value="ECO:0007669"/>
    <property type="project" value="InterPro"/>
</dbReference>
<dbReference type="InterPro" id="IPR019845">
    <property type="entry name" value="Squalene/phytoene_synthase_CS"/>
</dbReference>
<dbReference type="NCBIfam" id="TIGR03465">
    <property type="entry name" value="HpnD"/>
    <property type="match status" value="1"/>
</dbReference>
<organism evidence="2 3">
    <name type="scientific">Rhodomicrobium udaipurense</name>
    <dbReference type="NCBI Taxonomy" id="1202716"/>
    <lineage>
        <taxon>Bacteria</taxon>
        <taxon>Pseudomonadati</taxon>
        <taxon>Pseudomonadota</taxon>
        <taxon>Alphaproteobacteria</taxon>
        <taxon>Hyphomicrobiales</taxon>
        <taxon>Hyphomicrobiaceae</taxon>
        <taxon>Rhodomicrobium</taxon>
    </lineage>
</organism>
<dbReference type="InterPro" id="IPR044843">
    <property type="entry name" value="Trans_IPPS_bact-type"/>
</dbReference>
<dbReference type="PROSITE" id="PS01044">
    <property type="entry name" value="SQUALEN_PHYTOEN_SYN_1"/>
    <property type="match status" value="1"/>
</dbReference>
<dbReference type="InterPro" id="IPR002060">
    <property type="entry name" value="Squ/phyt_synthse"/>
</dbReference>
<dbReference type="InterPro" id="IPR017828">
    <property type="entry name" value="SQ_synth_HpnD-like"/>
</dbReference>
<dbReference type="Pfam" id="PF00494">
    <property type="entry name" value="SQS_PSY"/>
    <property type="match status" value="1"/>
</dbReference>
<keyword evidence="1 2" id="KW-0808">Transferase</keyword>
<dbReference type="CDD" id="cd00683">
    <property type="entry name" value="Trans_IPPS_HH"/>
    <property type="match status" value="1"/>
</dbReference>
<protein>
    <submittedName>
        <fullName evidence="2">Presqualene diphosphate synthase HpnD</fullName>
        <ecNumber evidence="2">2.5.1.103</ecNumber>
    </submittedName>
</protein>
<dbReference type="EC" id="2.5.1.103" evidence="2"/>
<dbReference type="InterPro" id="IPR033904">
    <property type="entry name" value="Trans_IPPS_HH"/>
</dbReference>
<dbReference type="RefSeq" id="WP_037232800.1">
    <property type="nucleotide sequence ID" value="NZ_JAEMUK010000081.1"/>
</dbReference>
<evidence type="ECO:0000313" key="3">
    <source>
        <dbReference type="Proteomes" id="UP000623250"/>
    </source>
</evidence>
<dbReference type="PROSITE" id="PS01045">
    <property type="entry name" value="SQUALEN_PHYTOEN_SYN_2"/>
    <property type="match status" value="1"/>
</dbReference>
<dbReference type="SFLD" id="SFLDS00005">
    <property type="entry name" value="Isoprenoid_Synthase_Type_I"/>
    <property type="match status" value="1"/>
</dbReference>
<dbReference type="GO" id="GO:0016117">
    <property type="term" value="P:carotenoid biosynthetic process"/>
    <property type="evidence" value="ECO:0007669"/>
    <property type="project" value="InterPro"/>
</dbReference>
<dbReference type="InterPro" id="IPR008949">
    <property type="entry name" value="Isoprenoid_synthase_dom_sf"/>
</dbReference>
<dbReference type="SFLD" id="SFLDG01018">
    <property type="entry name" value="Squalene/Phytoene_Synthase_Lik"/>
    <property type="match status" value="1"/>
</dbReference>